<protein>
    <submittedName>
        <fullName evidence="1">Uncharacterized protein</fullName>
    </submittedName>
</protein>
<evidence type="ECO:0000313" key="2">
    <source>
        <dbReference type="Proteomes" id="UP000886885"/>
    </source>
</evidence>
<dbReference type="Proteomes" id="UP000886885">
    <property type="component" value="Chromosome 16A"/>
</dbReference>
<accession>A0A8X7Y2P4</accession>
<sequence>MKAKYCKSCKCSIIHASLVIELLILCRMTNFRWAYDLVEHRYAACKLDGLNVQWSEDKKPSYIRHALREYNIHKTLVHNQIAHLVI</sequence>
<keyword evidence="2" id="KW-1185">Reference proteome</keyword>
<dbReference type="EMBL" id="JAAWWB010000031">
    <property type="protein sequence ID" value="KAG6745138.1"/>
    <property type="molecule type" value="Genomic_DNA"/>
</dbReference>
<reference evidence="1" key="1">
    <citation type="journal article" date="2020" name="bioRxiv">
        <title>Hybrid origin of Populus tomentosa Carr. identified through genome sequencing and phylogenomic analysis.</title>
        <authorList>
            <person name="An X."/>
            <person name="Gao K."/>
            <person name="Chen Z."/>
            <person name="Li J."/>
            <person name="Yang X."/>
            <person name="Yang X."/>
            <person name="Zhou J."/>
            <person name="Guo T."/>
            <person name="Zhao T."/>
            <person name="Huang S."/>
            <person name="Miao D."/>
            <person name="Khan W.U."/>
            <person name="Rao P."/>
            <person name="Ye M."/>
            <person name="Lei B."/>
            <person name="Liao W."/>
            <person name="Wang J."/>
            <person name="Ji L."/>
            <person name="Li Y."/>
            <person name="Guo B."/>
            <person name="Mustafa N.S."/>
            <person name="Li S."/>
            <person name="Yun Q."/>
            <person name="Keller S.R."/>
            <person name="Mao J."/>
            <person name="Zhang R."/>
            <person name="Strauss S.H."/>
        </authorList>
    </citation>
    <scope>NUCLEOTIDE SEQUENCE</scope>
    <source>
        <strain evidence="1">GM15</strain>
        <tissue evidence="1">Leaf</tissue>
    </source>
</reference>
<evidence type="ECO:0000313" key="1">
    <source>
        <dbReference type="EMBL" id="KAG6745138.1"/>
    </source>
</evidence>
<proteinExistence type="predicted"/>
<name>A0A8X7Y2P4_POPTO</name>
<dbReference type="OrthoDB" id="346907at2759"/>
<gene>
    <name evidence="1" type="ORF">POTOM_051782</name>
</gene>
<dbReference type="AlphaFoldDB" id="A0A8X7Y2P4"/>
<organism evidence="1 2">
    <name type="scientific">Populus tomentosa</name>
    <name type="common">Chinese white poplar</name>
    <dbReference type="NCBI Taxonomy" id="118781"/>
    <lineage>
        <taxon>Eukaryota</taxon>
        <taxon>Viridiplantae</taxon>
        <taxon>Streptophyta</taxon>
        <taxon>Embryophyta</taxon>
        <taxon>Tracheophyta</taxon>
        <taxon>Spermatophyta</taxon>
        <taxon>Magnoliopsida</taxon>
        <taxon>eudicotyledons</taxon>
        <taxon>Gunneridae</taxon>
        <taxon>Pentapetalae</taxon>
        <taxon>rosids</taxon>
        <taxon>fabids</taxon>
        <taxon>Malpighiales</taxon>
        <taxon>Salicaceae</taxon>
        <taxon>Saliceae</taxon>
        <taxon>Populus</taxon>
    </lineage>
</organism>
<comment type="caution">
    <text evidence="1">The sequence shown here is derived from an EMBL/GenBank/DDBJ whole genome shotgun (WGS) entry which is preliminary data.</text>
</comment>